<comment type="similarity">
    <text evidence="4 6">Belongs to the GART family.</text>
</comment>
<comment type="catalytic activity">
    <reaction evidence="5 6">
        <text>N(1)-(5-phospho-beta-D-ribosyl)glycinamide + (6R)-10-formyltetrahydrofolate = N(2)-formyl-N(1)-(5-phospho-beta-D-ribosyl)glycinamide + (6S)-5,6,7,8-tetrahydrofolate + H(+)</text>
        <dbReference type="Rhea" id="RHEA:15053"/>
        <dbReference type="ChEBI" id="CHEBI:15378"/>
        <dbReference type="ChEBI" id="CHEBI:57453"/>
        <dbReference type="ChEBI" id="CHEBI:143788"/>
        <dbReference type="ChEBI" id="CHEBI:147286"/>
        <dbReference type="ChEBI" id="CHEBI:195366"/>
        <dbReference type="EC" id="2.1.2.2"/>
    </reaction>
</comment>
<dbReference type="GO" id="GO:0005829">
    <property type="term" value="C:cytosol"/>
    <property type="evidence" value="ECO:0007669"/>
    <property type="project" value="TreeGrafter"/>
</dbReference>
<proteinExistence type="inferred from homology"/>
<evidence type="ECO:0000313" key="8">
    <source>
        <dbReference type="EMBL" id="MDC8012057.1"/>
    </source>
</evidence>
<evidence type="ECO:0000259" key="7">
    <source>
        <dbReference type="Pfam" id="PF00551"/>
    </source>
</evidence>
<dbReference type="GO" id="GO:0004644">
    <property type="term" value="F:phosphoribosylglycinamide formyltransferase activity"/>
    <property type="evidence" value="ECO:0007669"/>
    <property type="project" value="UniProtKB-UniRule"/>
</dbReference>
<evidence type="ECO:0000256" key="6">
    <source>
        <dbReference type="HAMAP-Rule" id="MF_01930"/>
    </source>
</evidence>
<gene>
    <name evidence="6 8" type="primary">purN</name>
    <name evidence="8" type="ORF">OD750_005805</name>
</gene>
<accession>A0A9X4BIB2</accession>
<evidence type="ECO:0000256" key="5">
    <source>
        <dbReference type="ARBA" id="ARBA00047664"/>
    </source>
</evidence>
<keyword evidence="3 6" id="KW-0658">Purine biosynthesis</keyword>
<dbReference type="SUPFAM" id="SSF53328">
    <property type="entry name" value="Formyltransferase"/>
    <property type="match status" value="1"/>
</dbReference>
<dbReference type="PROSITE" id="PS00373">
    <property type="entry name" value="GART"/>
    <property type="match status" value="1"/>
</dbReference>
<dbReference type="EC" id="2.1.2.2" evidence="6"/>
<name>A0A9X4BIB2_9GAMM</name>
<dbReference type="HAMAP" id="MF_01930">
    <property type="entry name" value="PurN"/>
    <property type="match status" value="1"/>
</dbReference>
<keyword evidence="9" id="KW-1185">Reference proteome</keyword>
<dbReference type="RefSeq" id="WP_263543318.1">
    <property type="nucleotide sequence ID" value="NZ_JAOVZO020000003.1"/>
</dbReference>
<feature type="site" description="Raises pKa of active site His" evidence="6">
    <location>
        <position position="145"/>
    </location>
</feature>
<comment type="caution">
    <text evidence="6">Lacks conserved residue(s) required for the propagation of feature annotation.</text>
</comment>
<dbReference type="InterPro" id="IPR004607">
    <property type="entry name" value="GART"/>
</dbReference>
<dbReference type="PANTHER" id="PTHR43369:SF2">
    <property type="entry name" value="PHOSPHORIBOSYLGLYCINAMIDE FORMYLTRANSFERASE"/>
    <property type="match status" value="1"/>
</dbReference>
<feature type="binding site" evidence="6">
    <location>
        <position position="107"/>
    </location>
    <ligand>
        <name>(6R)-10-formyltetrahydrofolate</name>
        <dbReference type="ChEBI" id="CHEBI:195366"/>
    </ligand>
</feature>
<dbReference type="AlphaFoldDB" id="A0A9X4BIB2"/>
<dbReference type="Proteomes" id="UP001139971">
    <property type="component" value="Unassembled WGS sequence"/>
</dbReference>
<organism evidence="8 9">
    <name type="scientific">Tahibacter soli</name>
    <dbReference type="NCBI Taxonomy" id="2983605"/>
    <lineage>
        <taxon>Bacteria</taxon>
        <taxon>Pseudomonadati</taxon>
        <taxon>Pseudomonadota</taxon>
        <taxon>Gammaproteobacteria</taxon>
        <taxon>Lysobacterales</taxon>
        <taxon>Rhodanobacteraceae</taxon>
        <taxon>Tahibacter</taxon>
    </lineage>
</organism>
<dbReference type="PANTHER" id="PTHR43369">
    <property type="entry name" value="PHOSPHORIBOSYLGLYCINAMIDE FORMYLTRANSFERASE"/>
    <property type="match status" value="1"/>
</dbReference>
<evidence type="ECO:0000313" key="9">
    <source>
        <dbReference type="Proteomes" id="UP001139971"/>
    </source>
</evidence>
<dbReference type="InterPro" id="IPR002376">
    <property type="entry name" value="Formyl_transf_N"/>
</dbReference>
<evidence type="ECO:0000256" key="2">
    <source>
        <dbReference type="ARBA" id="ARBA00022679"/>
    </source>
</evidence>
<evidence type="ECO:0000256" key="4">
    <source>
        <dbReference type="ARBA" id="ARBA00038440"/>
    </source>
</evidence>
<evidence type="ECO:0000256" key="1">
    <source>
        <dbReference type="ARBA" id="ARBA00005054"/>
    </source>
</evidence>
<feature type="binding site" evidence="6">
    <location>
        <begin position="12"/>
        <end position="14"/>
    </location>
    <ligand>
        <name>N(1)-(5-phospho-beta-D-ribosyl)glycinamide</name>
        <dbReference type="ChEBI" id="CHEBI:143788"/>
    </ligand>
</feature>
<protein>
    <recommendedName>
        <fullName evidence="6">Phosphoribosylglycinamide formyltransferase</fullName>
        <ecNumber evidence="6">2.1.2.2</ecNumber>
    </recommendedName>
    <alternativeName>
        <fullName evidence="6">5'-phosphoribosylglycinamide transformylase</fullName>
    </alternativeName>
    <alternativeName>
        <fullName evidence="6">GAR transformylase</fullName>
        <shortName evidence="6">GART</shortName>
    </alternativeName>
</protein>
<comment type="caution">
    <text evidence="8">The sequence shown here is derived from an EMBL/GenBank/DDBJ whole genome shotgun (WGS) entry which is preliminary data.</text>
</comment>
<dbReference type="CDD" id="cd08645">
    <property type="entry name" value="FMT_core_GART"/>
    <property type="match status" value="1"/>
</dbReference>
<dbReference type="Gene3D" id="3.40.50.170">
    <property type="entry name" value="Formyl transferase, N-terminal domain"/>
    <property type="match status" value="1"/>
</dbReference>
<dbReference type="Pfam" id="PF00551">
    <property type="entry name" value="Formyl_trans_N"/>
    <property type="match status" value="1"/>
</dbReference>
<dbReference type="GO" id="GO:0006189">
    <property type="term" value="P:'de novo' IMP biosynthetic process"/>
    <property type="evidence" value="ECO:0007669"/>
    <property type="project" value="UniProtKB-UniRule"/>
</dbReference>
<comment type="pathway">
    <text evidence="1 6">Purine metabolism; IMP biosynthesis via de novo pathway; N(2)-formyl-N(1)-(5-phospho-D-ribosyl)glycinamide from N(1)-(5-phospho-D-ribosyl)glycinamide (10-formyl THF route): step 1/1.</text>
</comment>
<feature type="active site" description="Proton donor" evidence="6">
    <location>
        <position position="109"/>
    </location>
</feature>
<feature type="domain" description="Formyl transferase N-terminal" evidence="7">
    <location>
        <begin position="3"/>
        <end position="180"/>
    </location>
</feature>
<feature type="binding site" evidence="6">
    <location>
        <position position="65"/>
    </location>
    <ligand>
        <name>(6R)-10-formyltetrahydrofolate</name>
        <dbReference type="ChEBI" id="CHEBI:195366"/>
    </ligand>
</feature>
<keyword evidence="2 6" id="KW-0808">Transferase</keyword>
<comment type="function">
    <text evidence="6">Catalyzes the transfer of a formyl group from 10-formyltetrahydrofolate to 5-phospho-ribosyl-glycinamide (GAR), producing 5-phospho-ribosyl-N-formylglycinamide (FGAR) and tetrahydrofolate.</text>
</comment>
<dbReference type="InterPro" id="IPR001555">
    <property type="entry name" value="GART_AS"/>
</dbReference>
<dbReference type="NCBIfam" id="TIGR00639">
    <property type="entry name" value="PurN"/>
    <property type="match status" value="1"/>
</dbReference>
<reference evidence="8" key="1">
    <citation type="submission" date="2023-02" db="EMBL/GenBank/DDBJ databases">
        <title>Tahibacter soli sp. nov. isolated from soil.</title>
        <authorList>
            <person name="Baek J.H."/>
            <person name="Lee J.K."/>
            <person name="Choi D.G."/>
            <person name="Jeon C.O."/>
        </authorList>
    </citation>
    <scope>NUCLEOTIDE SEQUENCE</scope>
    <source>
        <strain evidence="8">BL</strain>
    </source>
</reference>
<dbReference type="EMBL" id="JAOVZO020000003">
    <property type="protein sequence ID" value="MDC8012057.1"/>
    <property type="molecule type" value="Genomic_DNA"/>
</dbReference>
<sequence>MLRVAVLVSGRGSNLQALIDAVAAKELAVDIVVVGSNKVAAEGLRRAEAAGIATFALDPAGYADRAGYDREFFERLGEYAPDLVVLAGFMRVIDPAALAPWIGRVINIHPSLLPKYAGLKTHARALAAGDARHGASVHYVTAELDGGPVIAQVDLAIEPGDTPDSLATRLLPLEHRLLRQCVAWIADGKVALAGERVHVDGVARDVPPLVV</sequence>
<evidence type="ECO:0000256" key="3">
    <source>
        <dbReference type="ARBA" id="ARBA00022755"/>
    </source>
</evidence>
<dbReference type="InterPro" id="IPR036477">
    <property type="entry name" value="Formyl_transf_N_sf"/>
</dbReference>